<keyword evidence="3" id="KW-0812">Transmembrane</keyword>
<reference evidence="4 5" key="1">
    <citation type="journal article" date="2018" name="Nat. Ecol. Evol.">
        <title>Genomic signatures of mitonuclear coevolution across populations of Tigriopus californicus.</title>
        <authorList>
            <person name="Barreto F.S."/>
            <person name="Watson E.T."/>
            <person name="Lima T.G."/>
            <person name="Willett C.S."/>
            <person name="Edmands S."/>
            <person name="Li W."/>
            <person name="Burton R.S."/>
        </authorList>
    </citation>
    <scope>NUCLEOTIDE SEQUENCE [LARGE SCALE GENOMIC DNA]</scope>
    <source>
        <strain evidence="4 5">San Diego</strain>
    </source>
</reference>
<evidence type="ECO:0000313" key="4">
    <source>
        <dbReference type="EMBL" id="TRY69131.1"/>
    </source>
</evidence>
<feature type="transmembrane region" description="Helical" evidence="3">
    <location>
        <begin position="568"/>
        <end position="588"/>
    </location>
</feature>
<feature type="region of interest" description="Disordered" evidence="2">
    <location>
        <begin position="166"/>
        <end position="207"/>
    </location>
</feature>
<feature type="region of interest" description="Disordered" evidence="2">
    <location>
        <begin position="1014"/>
        <end position="1037"/>
    </location>
</feature>
<dbReference type="PANTHER" id="PTHR13466:SF0">
    <property type="entry name" value="SMP-LTD DOMAIN-CONTAINING PROTEIN"/>
    <property type="match status" value="1"/>
</dbReference>
<dbReference type="GO" id="GO:0005789">
    <property type="term" value="C:endoplasmic reticulum membrane"/>
    <property type="evidence" value="ECO:0007669"/>
    <property type="project" value="UniProtKB-SubCell"/>
</dbReference>
<feature type="compositionally biased region" description="Polar residues" evidence="2">
    <location>
        <begin position="233"/>
        <end position="252"/>
    </location>
</feature>
<feature type="compositionally biased region" description="Low complexity" evidence="2">
    <location>
        <begin position="110"/>
        <end position="123"/>
    </location>
</feature>
<dbReference type="AlphaFoldDB" id="A0A553NUM0"/>
<feature type="region of interest" description="Disordered" evidence="2">
    <location>
        <begin position="226"/>
        <end position="286"/>
    </location>
</feature>
<dbReference type="STRING" id="6832.A0A553NUM0"/>
<feature type="compositionally biased region" description="Low complexity" evidence="2">
    <location>
        <begin position="400"/>
        <end position="417"/>
    </location>
</feature>
<feature type="compositionally biased region" description="Polar residues" evidence="2">
    <location>
        <begin position="387"/>
        <end position="399"/>
    </location>
</feature>
<evidence type="ECO:0000313" key="5">
    <source>
        <dbReference type="Proteomes" id="UP000318571"/>
    </source>
</evidence>
<dbReference type="EMBL" id="VCGU01000010">
    <property type="protein sequence ID" value="TRY69131.1"/>
    <property type="molecule type" value="Genomic_DNA"/>
</dbReference>
<name>A0A553NUM0_TIGCA</name>
<feature type="compositionally biased region" description="Low complexity" evidence="2">
    <location>
        <begin position="188"/>
        <end position="203"/>
    </location>
</feature>
<comment type="caution">
    <text evidence="4">The sequence shown here is derived from an EMBL/GenBank/DDBJ whole genome shotgun (WGS) entry which is preliminary data.</text>
</comment>
<comment type="subcellular location">
    <subcellularLocation>
        <location evidence="1">Endoplasmic reticulum membrane</location>
    </subcellularLocation>
</comment>
<evidence type="ECO:0000256" key="3">
    <source>
        <dbReference type="SAM" id="Phobius"/>
    </source>
</evidence>
<gene>
    <name evidence="4" type="ORF">TCAL_02516</name>
</gene>
<dbReference type="GO" id="GO:0008289">
    <property type="term" value="F:lipid binding"/>
    <property type="evidence" value="ECO:0007669"/>
    <property type="project" value="TreeGrafter"/>
</dbReference>
<evidence type="ECO:0000256" key="1">
    <source>
        <dbReference type="ARBA" id="ARBA00004586"/>
    </source>
</evidence>
<feature type="compositionally biased region" description="Polar residues" evidence="2">
    <location>
        <begin position="1"/>
        <end position="11"/>
    </location>
</feature>
<feature type="region of interest" description="Disordered" evidence="2">
    <location>
        <begin position="1"/>
        <end position="38"/>
    </location>
</feature>
<keyword evidence="5" id="KW-1185">Reference proteome</keyword>
<feature type="region of interest" description="Disordered" evidence="2">
    <location>
        <begin position="314"/>
        <end position="417"/>
    </location>
</feature>
<keyword evidence="3" id="KW-0472">Membrane</keyword>
<feature type="compositionally biased region" description="Acidic residues" evidence="2">
    <location>
        <begin position="1021"/>
        <end position="1036"/>
    </location>
</feature>
<feature type="region of interest" description="Disordered" evidence="2">
    <location>
        <begin position="723"/>
        <end position="767"/>
    </location>
</feature>
<dbReference type="PANTHER" id="PTHR13466">
    <property type="entry name" value="TEX2 PROTEIN-RELATED"/>
    <property type="match status" value="1"/>
</dbReference>
<dbReference type="OMA" id="WINILAG"/>
<proteinExistence type="predicted"/>
<keyword evidence="3" id="KW-1133">Transmembrane helix</keyword>
<organism evidence="4 5">
    <name type="scientific">Tigriopus californicus</name>
    <name type="common">Marine copepod</name>
    <dbReference type="NCBI Taxonomy" id="6832"/>
    <lineage>
        <taxon>Eukaryota</taxon>
        <taxon>Metazoa</taxon>
        <taxon>Ecdysozoa</taxon>
        <taxon>Arthropoda</taxon>
        <taxon>Crustacea</taxon>
        <taxon>Multicrustacea</taxon>
        <taxon>Hexanauplia</taxon>
        <taxon>Copepoda</taxon>
        <taxon>Harpacticoida</taxon>
        <taxon>Harpacticidae</taxon>
        <taxon>Tigriopus</taxon>
    </lineage>
</organism>
<dbReference type="Proteomes" id="UP000318571">
    <property type="component" value="Chromosome 1"/>
</dbReference>
<evidence type="ECO:0008006" key="6">
    <source>
        <dbReference type="Google" id="ProtNLM"/>
    </source>
</evidence>
<sequence>MEPVGPTTSESAGPDPGTPSPTLAVACPATRPAATPTDRLARTWERLKGSPAASVQTTPSHGGRAALTGIGYHKADEELVGWLEFSDAIVSLTGPGPSSAPAWETPTSGLDPAASILSSSLPSDPTPSDDPLSPHVHPDHSAAGVQFNLKEPSPIKEALLTKFAKLAPTGPHSPHSLLNESRDPRETSPAPASAVGPSAGPPSWLNQVKGRIAKTVEERYAVYKTEKEHRKTSGSTLVTSTPVKLSQVGTSQSLDLSDDDDPEAPGRSQAQTLSRTNSASHEECHRLSLERDPLSSLPHSMSAQQMTFASLPPELNNLKATDGDLPHVSLTHGPTEPTDEERTPVAVAEPAPARRKFTFSSFLEKRAKDENPSQSSRAESVPPMPIPTTSANQEKTTATALASPSEASGSSAAATPTRTSSLRLRMMGLMGKAPSSANHHNGKDIPVSLRDLNNPNVEDPFAGITDLSPDTEADLSFASTSGLGHDHLDDFEAVETAMEADEMLVFDPSLPESLQSEDEILPDDEPDAQNDSRPEHPGLTSLLSHYWWVASLPICILALLQLLPFPSWLIGFITGFLIALPIAAYVMWTQFIEPRLPPRTKFIENVRKRVPKQQAIIVQEELDRKYIWMNLWPPKNGPYDPLTYDVRRTMSVRVMLHGPWIELKFPKRNLPLRRMYDDQEPTNMVFLDQKEIIDLTNCAIDLIPENLPSKRIWSKKYPIRIRTNQRKPPTDLETSQEIEKPDSTQNDPALFKDDGLTLGEDEPDQEEREEMMFDAVGDVDDYDKSERREDLTNDEPDIQSSFVLVQNERFKTFYLFTRTSREKEEWFNRFMVGARFMQDWNHQNPPRERQINPDQHYLTFKVREQRFKIFMENYFQARHMEGAERVHNLTKNDPEKQQVAKEQVAVLNIFGGRLWYDLHNNQGFIDLLREKITRKLLKVKIAQYFRDVSVTTLDMGQRLPQILSASLPWQDENGLWVDFDIEYQGICQATVETNGIRLPGKDEPDREAAELLIKRPAATMDSDEEDSAEEDDDLPDLPENTEICTVGSPSDHQQVHGATFKTRMLENLLKSDFVAKMATSEWVKKNITERNITLQYGFRTPPDLEIALRPCFGGKGLGKYETTFSSVMRQLENRLKQEFMKVLVYPNLDDEVLPFLDHVDYSLNN</sequence>
<feature type="compositionally biased region" description="Low complexity" evidence="2">
    <location>
        <begin position="24"/>
        <end position="38"/>
    </location>
</feature>
<feature type="compositionally biased region" description="Polar residues" evidence="2">
    <location>
        <begin position="268"/>
        <end position="279"/>
    </location>
</feature>
<protein>
    <recommendedName>
        <fullName evidence="6">SMP-LTD domain-containing protein</fullName>
    </recommendedName>
</protein>
<accession>A0A553NUM0</accession>
<feature type="region of interest" description="Disordered" evidence="2">
    <location>
        <begin position="96"/>
        <end position="140"/>
    </location>
</feature>
<evidence type="ECO:0000256" key="2">
    <source>
        <dbReference type="SAM" id="MobiDB-lite"/>
    </source>
</evidence>
<feature type="transmembrane region" description="Helical" evidence="3">
    <location>
        <begin position="545"/>
        <end position="563"/>
    </location>
</feature>
<dbReference type="CDD" id="cd21675">
    <property type="entry name" value="SMP_TEX2"/>
    <property type="match status" value="1"/>
</dbReference>